<dbReference type="PANTHER" id="PTHR48021:SF7">
    <property type="entry name" value="RH09188P"/>
    <property type="match status" value="1"/>
</dbReference>
<evidence type="ECO:0000256" key="1">
    <source>
        <dbReference type="ARBA" id="ARBA00004141"/>
    </source>
</evidence>
<dbReference type="SUPFAM" id="SSF103473">
    <property type="entry name" value="MFS general substrate transporter"/>
    <property type="match status" value="1"/>
</dbReference>
<evidence type="ECO:0000313" key="7">
    <source>
        <dbReference type="EMBL" id="KYM79197.1"/>
    </source>
</evidence>
<proteinExistence type="predicted"/>
<dbReference type="PROSITE" id="PS00216">
    <property type="entry name" value="SUGAR_TRANSPORT_1"/>
    <property type="match status" value="1"/>
</dbReference>
<feature type="domain" description="Major facilitator superfamily (MFS) profile" evidence="6">
    <location>
        <begin position="119"/>
        <end position="577"/>
    </location>
</feature>
<feature type="transmembrane region" description="Helical" evidence="5">
    <location>
        <begin position="469"/>
        <end position="491"/>
    </location>
</feature>
<sequence>MRTSARISFHLLPSLRKESPQTFSRRGQRAKALMADYGYQWSSSKKGPNQSEPIRASLNKCLIQYSRRNSEEGRAMMDYTSMSESPLDLENNNNNNVKHDKRILNEKESTMQSNSKGVLAQCLVTGAVLLVATGGGIPIGYSAVLLPQLSEENNTFHVDRETGSWIAAVHSLATPIGALLSGPFLDAIGRRGCLQLSSIPLCIGWLIIGLSRNVTSILVGRVICGLSVGFMAVPAQVLVGETAYPGLRGFLVVGSFGAYCAGILLVYAFGASFNWDIVAFYAIVLPIAAFIALCLVPESPAWLIRRKKIDKAKKALLWLRGGNTEQVLAEIELLDTSIKADLARKPVNTSFTKRISSAMSTIRDPGVLKPLIIINVFNALQLSSGTYIIVFYAVDMIKDIGNGNIDNYLAAVVTAIIRFIFSLVSCVLLLKMGRRALGIISALGTSLASLILAGYLIARKEGSSVDVYVLAVCLLFYVGANTLGLLILPGLMVGELMPLRARGIGGGCIFFIFNLLLFFMTKFFPMCNFYELDNDIILPYFNVVINSLVGTTGIFTIFGICSFLEAIFIYLALPETKDRTLQEIEEYFQVRKFN</sequence>
<dbReference type="EMBL" id="KQ976618">
    <property type="protein sequence ID" value="KYM79197.1"/>
    <property type="molecule type" value="Genomic_DNA"/>
</dbReference>
<name>A0A195B4K6_9HYME</name>
<dbReference type="FunFam" id="1.20.1250.20:FF:000249">
    <property type="entry name" value="facilitated trehalose transporter Tret1"/>
    <property type="match status" value="1"/>
</dbReference>
<dbReference type="InterPro" id="IPR036259">
    <property type="entry name" value="MFS_trans_sf"/>
</dbReference>
<dbReference type="Pfam" id="PF00083">
    <property type="entry name" value="Sugar_tr"/>
    <property type="match status" value="1"/>
</dbReference>
<dbReference type="InterPro" id="IPR050549">
    <property type="entry name" value="MFS_Trehalose_Transporter"/>
</dbReference>
<dbReference type="InterPro" id="IPR005828">
    <property type="entry name" value="MFS_sugar_transport-like"/>
</dbReference>
<feature type="transmembrane region" description="Helical" evidence="5">
    <location>
        <begin position="503"/>
        <end position="524"/>
    </location>
</feature>
<dbReference type="PROSITE" id="PS00217">
    <property type="entry name" value="SUGAR_TRANSPORT_2"/>
    <property type="match status" value="1"/>
</dbReference>
<dbReference type="GO" id="GO:0016020">
    <property type="term" value="C:membrane"/>
    <property type="evidence" value="ECO:0007669"/>
    <property type="project" value="UniProtKB-SubCell"/>
</dbReference>
<dbReference type="STRING" id="520822.A0A195B4K6"/>
<dbReference type="PROSITE" id="PS50850">
    <property type="entry name" value="MFS"/>
    <property type="match status" value="1"/>
</dbReference>
<evidence type="ECO:0000256" key="5">
    <source>
        <dbReference type="SAM" id="Phobius"/>
    </source>
</evidence>
<evidence type="ECO:0000256" key="2">
    <source>
        <dbReference type="ARBA" id="ARBA00022692"/>
    </source>
</evidence>
<dbReference type="Gene3D" id="1.20.1250.20">
    <property type="entry name" value="MFS general substrate transporter like domains"/>
    <property type="match status" value="1"/>
</dbReference>
<reference evidence="7 8" key="1">
    <citation type="submission" date="2015-09" db="EMBL/GenBank/DDBJ databases">
        <title>Atta colombica WGS genome.</title>
        <authorList>
            <person name="Nygaard S."/>
            <person name="Hu H."/>
            <person name="Boomsma J."/>
            <person name="Zhang G."/>
        </authorList>
    </citation>
    <scope>NUCLEOTIDE SEQUENCE [LARGE SCALE GENOMIC DNA]</scope>
    <source>
        <strain evidence="7">Treedump-2</strain>
        <tissue evidence="7">Whole body</tissue>
    </source>
</reference>
<dbReference type="GO" id="GO:0022857">
    <property type="term" value="F:transmembrane transporter activity"/>
    <property type="evidence" value="ECO:0007669"/>
    <property type="project" value="InterPro"/>
</dbReference>
<dbReference type="Proteomes" id="UP000078540">
    <property type="component" value="Unassembled WGS sequence"/>
</dbReference>
<comment type="subcellular location">
    <subcellularLocation>
        <location evidence="1">Membrane</location>
        <topology evidence="1">Multi-pass membrane protein</topology>
    </subcellularLocation>
</comment>
<feature type="transmembrane region" description="Helical" evidence="5">
    <location>
        <begin position="164"/>
        <end position="185"/>
    </location>
</feature>
<feature type="transmembrane region" description="Helical" evidence="5">
    <location>
        <begin position="544"/>
        <end position="573"/>
    </location>
</feature>
<feature type="transmembrane region" description="Helical" evidence="5">
    <location>
        <begin position="437"/>
        <end position="457"/>
    </location>
</feature>
<protein>
    <submittedName>
        <fullName evidence="7">Facilitated trehalose transporter Tret1</fullName>
    </submittedName>
</protein>
<feature type="transmembrane region" description="Helical" evidence="5">
    <location>
        <begin position="279"/>
        <end position="304"/>
    </location>
</feature>
<feature type="transmembrane region" description="Helical" evidence="5">
    <location>
        <begin position="118"/>
        <end position="144"/>
    </location>
</feature>
<feature type="transmembrane region" description="Helical" evidence="5">
    <location>
        <begin position="217"/>
        <end position="238"/>
    </location>
</feature>
<dbReference type="InterPro" id="IPR005829">
    <property type="entry name" value="Sugar_transporter_CS"/>
</dbReference>
<accession>A0A195B4K6</accession>
<keyword evidence="4 5" id="KW-0472">Membrane</keyword>
<dbReference type="InterPro" id="IPR020846">
    <property type="entry name" value="MFS_dom"/>
</dbReference>
<feature type="transmembrane region" description="Helical" evidence="5">
    <location>
        <begin position="250"/>
        <end position="273"/>
    </location>
</feature>
<evidence type="ECO:0000256" key="3">
    <source>
        <dbReference type="ARBA" id="ARBA00022989"/>
    </source>
</evidence>
<feature type="transmembrane region" description="Helical" evidence="5">
    <location>
        <begin position="371"/>
        <end position="393"/>
    </location>
</feature>
<dbReference type="PANTHER" id="PTHR48021">
    <property type="match status" value="1"/>
</dbReference>
<keyword evidence="2 5" id="KW-0812">Transmembrane</keyword>
<gene>
    <name evidence="7" type="ORF">ALC53_10361</name>
</gene>
<evidence type="ECO:0000313" key="8">
    <source>
        <dbReference type="Proteomes" id="UP000078540"/>
    </source>
</evidence>
<evidence type="ECO:0000259" key="6">
    <source>
        <dbReference type="PROSITE" id="PS50850"/>
    </source>
</evidence>
<keyword evidence="8" id="KW-1185">Reference proteome</keyword>
<organism evidence="7 8">
    <name type="scientific">Atta colombica</name>
    <dbReference type="NCBI Taxonomy" id="520822"/>
    <lineage>
        <taxon>Eukaryota</taxon>
        <taxon>Metazoa</taxon>
        <taxon>Ecdysozoa</taxon>
        <taxon>Arthropoda</taxon>
        <taxon>Hexapoda</taxon>
        <taxon>Insecta</taxon>
        <taxon>Pterygota</taxon>
        <taxon>Neoptera</taxon>
        <taxon>Endopterygota</taxon>
        <taxon>Hymenoptera</taxon>
        <taxon>Apocrita</taxon>
        <taxon>Aculeata</taxon>
        <taxon>Formicoidea</taxon>
        <taxon>Formicidae</taxon>
        <taxon>Myrmicinae</taxon>
        <taxon>Atta</taxon>
    </lineage>
</organism>
<keyword evidence="3 5" id="KW-1133">Transmembrane helix</keyword>
<evidence type="ECO:0000256" key="4">
    <source>
        <dbReference type="ARBA" id="ARBA00023136"/>
    </source>
</evidence>
<feature type="transmembrane region" description="Helical" evidence="5">
    <location>
        <begin position="192"/>
        <end position="211"/>
    </location>
</feature>
<feature type="transmembrane region" description="Helical" evidence="5">
    <location>
        <begin position="408"/>
        <end position="430"/>
    </location>
</feature>
<dbReference type="AlphaFoldDB" id="A0A195B4K6"/>